<sequence>MAAFPRWSGPPEIWAFALAALAPAVLILLAAAFGGWWVWLALVWISLASPSADTIIARAFPDPEEGRATPGANALSVTLVGAHFIVLAATLSALTDAWMGGWAGPGMGQVLGPWHKLGLFLAAGMFFGQVSNSNAHELIHRSTRGLFALGAAVFVSLLFGHHTSSHRLVHHLHVATDRDPNSARLGEGFWRFFPRAWFGSFRDGLAAERALSARRAATGGATGAAGQGRLNPYVIWVGGAVACMVGVALIWGGSGLAFYLALSLYAQMQLMMSDYVQHYGLRRRQRADGRIEPVGPAHSWDAGHPLSSLMMVNAPRHSDHHAHPGRAYPDLRLARGTPPRPVLPYSLPLMAAIALVPPLWRRIMDRRVERMRRFADVLAEAPV</sequence>
<dbReference type="InterPro" id="IPR005804">
    <property type="entry name" value="FA_desaturase_dom"/>
</dbReference>
<comment type="caution">
    <text evidence="14">The sequence shown here is derived from an EMBL/GenBank/DDBJ whole genome shotgun (WGS) entry which is preliminary data.</text>
</comment>
<gene>
    <name evidence="14" type="ORF">ACFSCT_17370</name>
</gene>
<evidence type="ECO:0000256" key="10">
    <source>
        <dbReference type="ARBA" id="ARBA00023033"/>
    </source>
</evidence>
<feature type="transmembrane region" description="Helical" evidence="12">
    <location>
        <begin position="39"/>
        <end position="60"/>
    </location>
</feature>
<dbReference type="RefSeq" id="WP_379144909.1">
    <property type="nucleotide sequence ID" value="NZ_JBHUEN010000050.1"/>
</dbReference>
<keyword evidence="9" id="KW-0408">Iron</keyword>
<keyword evidence="6" id="KW-0479">Metal-binding</keyword>
<dbReference type="CDD" id="cd03512">
    <property type="entry name" value="Alkane-hydroxylase"/>
    <property type="match status" value="1"/>
</dbReference>
<dbReference type="InterPro" id="IPR033885">
    <property type="entry name" value="AlkB/XylM"/>
</dbReference>
<evidence type="ECO:0000256" key="5">
    <source>
        <dbReference type="ARBA" id="ARBA00022692"/>
    </source>
</evidence>
<feature type="transmembrane region" description="Helical" evidence="12">
    <location>
        <begin position="342"/>
        <end position="360"/>
    </location>
</feature>
<reference evidence="15" key="1">
    <citation type="journal article" date="2019" name="Int. J. Syst. Evol. Microbiol.">
        <title>The Global Catalogue of Microorganisms (GCM) 10K type strain sequencing project: providing services to taxonomists for standard genome sequencing and annotation.</title>
        <authorList>
            <consortium name="The Broad Institute Genomics Platform"/>
            <consortium name="The Broad Institute Genome Sequencing Center for Infectious Disease"/>
            <person name="Wu L."/>
            <person name="Ma J."/>
        </authorList>
    </citation>
    <scope>NUCLEOTIDE SEQUENCE [LARGE SCALE GENOMIC DNA]</scope>
    <source>
        <strain evidence="15">CCUG 56029</strain>
    </source>
</reference>
<dbReference type="Proteomes" id="UP001597213">
    <property type="component" value="Unassembled WGS sequence"/>
</dbReference>
<evidence type="ECO:0000313" key="14">
    <source>
        <dbReference type="EMBL" id="MFD1883483.1"/>
    </source>
</evidence>
<proteinExistence type="inferred from homology"/>
<protein>
    <submittedName>
        <fullName evidence="14">Alkane 1-monooxygenase</fullName>
    </submittedName>
</protein>
<evidence type="ECO:0000256" key="8">
    <source>
        <dbReference type="ARBA" id="ARBA00023002"/>
    </source>
</evidence>
<evidence type="ECO:0000256" key="6">
    <source>
        <dbReference type="ARBA" id="ARBA00022723"/>
    </source>
</evidence>
<evidence type="ECO:0000256" key="2">
    <source>
        <dbReference type="ARBA" id="ARBA00010823"/>
    </source>
</evidence>
<dbReference type="PANTHER" id="PTHR38674">
    <property type="entry name" value="ALKANE 1-MONOOXYGENASE 1"/>
    <property type="match status" value="1"/>
</dbReference>
<evidence type="ECO:0000256" key="12">
    <source>
        <dbReference type="SAM" id="Phobius"/>
    </source>
</evidence>
<keyword evidence="11 12" id="KW-0472">Membrane</keyword>
<feature type="domain" description="Fatty acid desaturase" evidence="13">
    <location>
        <begin position="114"/>
        <end position="335"/>
    </location>
</feature>
<keyword evidence="15" id="KW-1185">Reference proteome</keyword>
<evidence type="ECO:0000256" key="3">
    <source>
        <dbReference type="ARBA" id="ARBA00022475"/>
    </source>
</evidence>
<dbReference type="PANTHER" id="PTHR38674:SF1">
    <property type="entry name" value="ALKANE 1-MONOOXYGENASE 1"/>
    <property type="match status" value="1"/>
</dbReference>
<comment type="subcellular location">
    <subcellularLocation>
        <location evidence="1">Cell inner membrane</location>
        <topology evidence="1">Multi-pass membrane protein</topology>
    </subcellularLocation>
</comment>
<evidence type="ECO:0000256" key="7">
    <source>
        <dbReference type="ARBA" id="ARBA00022989"/>
    </source>
</evidence>
<evidence type="ECO:0000313" key="15">
    <source>
        <dbReference type="Proteomes" id="UP001597213"/>
    </source>
</evidence>
<name>A0ABW4RBE3_9RHOB</name>
<keyword evidence="10" id="KW-0503">Monooxygenase</keyword>
<dbReference type="Pfam" id="PF00487">
    <property type="entry name" value="FA_desaturase"/>
    <property type="match status" value="1"/>
</dbReference>
<dbReference type="EMBL" id="JBHUEN010000050">
    <property type="protein sequence ID" value="MFD1883483.1"/>
    <property type="molecule type" value="Genomic_DNA"/>
</dbReference>
<feature type="transmembrane region" description="Helical" evidence="12">
    <location>
        <begin position="233"/>
        <end position="262"/>
    </location>
</feature>
<feature type="transmembrane region" description="Helical" evidence="12">
    <location>
        <begin position="145"/>
        <end position="162"/>
    </location>
</feature>
<keyword evidence="5 12" id="KW-0812">Transmembrane</keyword>
<keyword evidence="4" id="KW-0997">Cell inner membrane</keyword>
<feature type="transmembrane region" description="Helical" evidence="12">
    <location>
        <begin position="72"/>
        <end position="94"/>
    </location>
</feature>
<accession>A0ABW4RBE3</accession>
<feature type="transmembrane region" description="Helical" evidence="12">
    <location>
        <begin position="12"/>
        <end position="33"/>
    </location>
</feature>
<evidence type="ECO:0000259" key="13">
    <source>
        <dbReference type="Pfam" id="PF00487"/>
    </source>
</evidence>
<evidence type="ECO:0000256" key="9">
    <source>
        <dbReference type="ARBA" id="ARBA00023004"/>
    </source>
</evidence>
<keyword evidence="7 12" id="KW-1133">Transmembrane helix</keyword>
<evidence type="ECO:0000256" key="4">
    <source>
        <dbReference type="ARBA" id="ARBA00022519"/>
    </source>
</evidence>
<feature type="transmembrane region" description="Helical" evidence="12">
    <location>
        <begin position="114"/>
        <end position="133"/>
    </location>
</feature>
<evidence type="ECO:0000256" key="11">
    <source>
        <dbReference type="ARBA" id="ARBA00023136"/>
    </source>
</evidence>
<keyword evidence="8" id="KW-0560">Oxidoreductase</keyword>
<organism evidence="14 15">
    <name type="scientific">Paracoccus pacificus</name>
    <dbReference type="NCBI Taxonomy" id="1463598"/>
    <lineage>
        <taxon>Bacteria</taxon>
        <taxon>Pseudomonadati</taxon>
        <taxon>Pseudomonadota</taxon>
        <taxon>Alphaproteobacteria</taxon>
        <taxon>Rhodobacterales</taxon>
        <taxon>Paracoccaceae</taxon>
        <taxon>Paracoccus</taxon>
    </lineage>
</organism>
<comment type="similarity">
    <text evidence="2">Belongs to the fatty acid desaturase type 1 family. AlkB subfamily.</text>
</comment>
<evidence type="ECO:0000256" key="1">
    <source>
        <dbReference type="ARBA" id="ARBA00004429"/>
    </source>
</evidence>
<keyword evidence="3" id="KW-1003">Cell membrane</keyword>